<evidence type="ECO:0000256" key="4">
    <source>
        <dbReference type="ARBA" id="ARBA00022857"/>
    </source>
</evidence>
<evidence type="ECO:0000256" key="6">
    <source>
        <dbReference type="RuleBase" id="RU361177"/>
    </source>
</evidence>
<evidence type="ECO:0000313" key="8">
    <source>
        <dbReference type="Proteomes" id="UP000596660"/>
    </source>
</evidence>
<dbReference type="InterPro" id="IPR000960">
    <property type="entry name" value="Flavin_mOase"/>
</dbReference>
<evidence type="ECO:0000256" key="2">
    <source>
        <dbReference type="ARBA" id="ARBA00022630"/>
    </source>
</evidence>
<keyword evidence="8" id="KW-1185">Reference proteome</keyword>
<dbReference type="EnsemblPlants" id="AUR62025299-RA">
    <property type="protein sequence ID" value="AUR62025299-RA:cds"/>
    <property type="gene ID" value="AUR62025299"/>
</dbReference>
<dbReference type="InterPro" id="IPR036188">
    <property type="entry name" value="FAD/NAD-bd_sf"/>
</dbReference>
<dbReference type="PANTHER" id="PTHR23023">
    <property type="entry name" value="DIMETHYLANILINE MONOOXYGENASE"/>
    <property type="match status" value="1"/>
</dbReference>
<reference evidence="7" key="2">
    <citation type="submission" date="2021-03" db="UniProtKB">
        <authorList>
            <consortium name="EnsemblPlants"/>
        </authorList>
    </citation>
    <scope>IDENTIFICATION</scope>
</reference>
<name>A0A803M8S3_CHEQI</name>
<dbReference type="PIRSF" id="PIRSF000332">
    <property type="entry name" value="FMO"/>
    <property type="match status" value="1"/>
</dbReference>
<dbReference type="InterPro" id="IPR050346">
    <property type="entry name" value="FMO-like"/>
</dbReference>
<keyword evidence="3 6" id="KW-0274">FAD</keyword>
<dbReference type="InterPro" id="IPR020946">
    <property type="entry name" value="Flavin_mOase-like"/>
</dbReference>
<proteinExistence type="inferred from homology"/>
<reference evidence="7" key="1">
    <citation type="journal article" date="2017" name="Nature">
        <title>The genome of Chenopodium quinoa.</title>
        <authorList>
            <person name="Jarvis D.E."/>
            <person name="Ho Y.S."/>
            <person name="Lightfoot D.J."/>
            <person name="Schmoeckel S.M."/>
            <person name="Li B."/>
            <person name="Borm T.J.A."/>
            <person name="Ohyanagi H."/>
            <person name="Mineta K."/>
            <person name="Michell C.T."/>
            <person name="Saber N."/>
            <person name="Kharbatia N.M."/>
            <person name="Rupper R.R."/>
            <person name="Sharp A.R."/>
            <person name="Dally N."/>
            <person name="Boughton B.A."/>
            <person name="Woo Y.H."/>
            <person name="Gao G."/>
            <person name="Schijlen E.G.W.M."/>
            <person name="Guo X."/>
            <person name="Momin A.A."/>
            <person name="Negrao S."/>
            <person name="Al-Babili S."/>
            <person name="Gehring C."/>
            <person name="Roessner U."/>
            <person name="Jung C."/>
            <person name="Murphy K."/>
            <person name="Arold S.T."/>
            <person name="Gojobori T."/>
            <person name="van der Linden C.G."/>
            <person name="van Loo E.N."/>
            <person name="Jellen E.N."/>
            <person name="Maughan P.J."/>
            <person name="Tester M."/>
        </authorList>
    </citation>
    <scope>NUCLEOTIDE SEQUENCE [LARGE SCALE GENOMIC DNA]</scope>
    <source>
        <strain evidence="7">cv. PI 614886</strain>
    </source>
</reference>
<comment type="similarity">
    <text evidence="1 6">Belongs to the FMO family.</text>
</comment>
<protein>
    <recommendedName>
        <fullName evidence="6">Flavin-containing monooxygenase</fullName>
        <ecNumber evidence="6">1.-.-.-</ecNumber>
    </recommendedName>
</protein>
<dbReference type="GO" id="GO:0050660">
    <property type="term" value="F:flavin adenine dinucleotide binding"/>
    <property type="evidence" value="ECO:0007669"/>
    <property type="project" value="InterPro"/>
</dbReference>
<comment type="cofactor">
    <cofactor evidence="6">
        <name>FAD</name>
        <dbReference type="ChEBI" id="CHEBI:57692"/>
    </cofactor>
</comment>
<dbReference type="Gramene" id="AUR62025299-RA">
    <property type="protein sequence ID" value="AUR62025299-RA:cds"/>
    <property type="gene ID" value="AUR62025299"/>
</dbReference>
<keyword evidence="6" id="KW-0503">Monooxygenase</keyword>
<evidence type="ECO:0000313" key="7">
    <source>
        <dbReference type="EnsemblPlants" id="AUR62025299-RA:cds"/>
    </source>
</evidence>
<dbReference type="Gene3D" id="3.50.50.60">
    <property type="entry name" value="FAD/NAD(P)-binding domain"/>
    <property type="match status" value="2"/>
</dbReference>
<dbReference type="SUPFAM" id="SSF51905">
    <property type="entry name" value="FAD/NAD(P)-binding domain"/>
    <property type="match status" value="1"/>
</dbReference>
<dbReference type="OMA" id="HAMQGAG"/>
<evidence type="ECO:0000256" key="1">
    <source>
        <dbReference type="ARBA" id="ARBA00009183"/>
    </source>
</evidence>
<dbReference type="AlphaFoldDB" id="A0A803M8S3"/>
<dbReference type="Proteomes" id="UP000596660">
    <property type="component" value="Unplaced"/>
</dbReference>
<keyword evidence="4" id="KW-0521">NADP</keyword>
<dbReference type="EC" id="1.-.-.-" evidence="6"/>
<keyword evidence="2 6" id="KW-0285">Flavoprotein</keyword>
<evidence type="ECO:0000256" key="3">
    <source>
        <dbReference type="ARBA" id="ARBA00022827"/>
    </source>
</evidence>
<evidence type="ECO:0000256" key="5">
    <source>
        <dbReference type="ARBA" id="ARBA00023002"/>
    </source>
</evidence>
<accession>A0A803M8S3</accession>
<dbReference type="GO" id="GO:0004499">
    <property type="term" value="F:N,N-dimethylaniline monooxygenase activity"/>
    <property type="evidence" value="ECO:0007669"/>
    <property type="project" value="InterPro"/>
</dbReference>
<organism evidence="7 8">
    <name type="scientific">Chenopodium quinoa</name>
    <name type="common">Quinoa</name>
    <dbReference type="NCBI Taxonomy" id="63459"/>
    <lineage>
        <taxon>Eukaryota</taxon>
        <taxon>Viridiplantae</taxon>
        <taxon>Streptophyta</taxon>
        <taxon>Embryophyta</taxon>
        <taxon>Tracheophyta</taxon>
        <taxon>Spermatophyta</taxon>
        <taxon>Magnoliopsida</taxon>
        <taxon>eudicotyledons</taxon>
        <taxon>Gunneridae</taxon>
        <taxon>Pentapetalae</taxon>
        <taxon>Caryophyllales</taxon>
        <taxon>Chenopodiaceae</taxon>
        <taxon>Chenopodioideae</taxon>
        <taxon>Atripliceae</taxon>
        <taxon>Chenopodium</taxon>
    </lineage>
</organism>
<dbReference type="Pfam" id="PF00743">
    <property type="entry name" value="FMO-like"/>
    <property type="match status" value="2"/>
</dbReference>
<keyword evidence="5 6" id="KW-0560">Oxidoreductase</keyword>
<sequence>MIPISSKIAILGAGISGIAAAKQLAKYEPMVFEASDSIGGVWKHASFRTTKLQTPRCDYEFSDFPWPDRDNSSFPSYVEIIDYLHSYANHFDVLKFVKFRSKVVELRYIGDENHREGKGEYGRLMTGHPVWEVAVQTNDDFDSIERRVVSKIIESYLLWKLPYEKHGLKPEHPFHEDYASCQMAILPEKFFPEADEGRIKFKKASKWWFYENGLQFDDGSKLEADIVICATGYDGKKKLESILPQPFTSFLDYNGVMPLYKSTINPMIPNMAFIGYVETVSNLQTAELRCKWLARLVDDRFKLPSVENMLGHIEKEVEVMKRTTRFYKRQCISTYIINHNDELCEEMGWNSWRKNSWLSEAFSPYTSQDYDEDN</sequence>
<dbReference type="GO" id="GO:0050661">
    <property type="term" value="F:NADP binding"/>
    <property type="evidence" value="ECO:0007669"/>
    <property type="project" value="InterPro"/>
</dbReference>